<proteinExistence type="predicted"/>
<sequence length="1579" mass="175177">MAESFQCPASSHARLSQLAAEAGVPVDSQPPLHKKELAFFIVESDKRESENLMKRIRHQIFSSKSHTFRRSPSRRGFVNHELHAAIETLIQDDGPIGVLACLLDKVREAKAKRKLFKLFEDKELDLSNFLRFATEKRRLDMMDLLAPHVDLSALNTSLQSAATMLDIDCVTILLRHGADPNFCQSAFLTIVQNNNLQLAQIFLRSPKTLSTSCLDDALPLAVSNRSLQLSVALLKQGANADLGTAFETVVRNGTPDFVAAFVSAKRSPSPVSLDRALGIILSKFWVIGPEQRFIVEILLCGGANGGNTTEALIRAVVTDDCKLASLVISYRDTVFYDPTQPIIKALETKNERILNILLADRLDPQCASAVLSKFLKIPSSISPSKILSMASTLVERGASGESLHECLIDAVRIKDTSLVKLLVHHGASTDYQGGAALDLAISSESSETFSELLVGKPSQETCSRCFRLLPKLSEKYQFQWASSLLEAGARGDDVNKTLARLVLADDGMWRHQFIDALVKHGPDVNVDNGYCIQEAAKSGDIVSLSLLLKGNVSELSLSKGVVPASKLRNRELRLTIIDLLLSAGASGPLVHERLVELIQECPADIILISLFLQKGKADVNFDGGAPIHQACQLMSLELLELFLQYQPSGSTLSSAFHITMRTQDPYKRYSLCAKILAAGIDRNILDGALIVEQQSSSKSLKIIKLFLDHGADVNTSNGIVFRRAIIQSDEEQLTLLASRALSTQTIFKALELIVQTKTARRYEMARILLKPTDCYGADDINHIFHYAVTSDIRDIRFLELLLQHGASLDYQRGLAVRKSIENEFLDVFELFLKQPLTQETLNAAFETCLLMDPSLRVLYVTMLFEAGYMGSGLDEALLDVVKGGPSNTGMIMLLLKHGASPYFANCQPLIEAAMSLDCSILSLLLNNAPDKSAVAYVFKERITANTSWLSDAGLSSIKLLLEHGAFGDALNVALIMAIEAMEFKPEAEQFVELFLQFKASVDFRDGCALQTAITRGKLSLVRKLVHANPSDMTLMIGLSCVLNLDIHEDMVLDIIGILCKGNLDIRALNTAWHLNEPKEKSPLFLCIKRWPCSTRVLMKLLTSGMDANESILHLIPGEYDSEHISLLQWAILQRAGPDVIECLMKYGAEPNFQSTKTWKTPIIMAAISCDPKLVLMLIQHGADPSGCDKTGQTALLYACKNNQIQIMRHLLSAGATANDGSLHEASQDLNVKAIKLLISYGHNPNFPSMLHDGRSPLATLCFNCSDTTSSISKLRQVLDLLILSKADLRASSLGKPLLLHAIDNQKSCVLITTALLASGMWKLVNDECNLYTVKDFVYSPSTYITKQLQLSPNHQSSQLLQVLKAHGCKDAFYRLSGPQPPDMVNAPLEIVAEEKRRQARLKYRNELDEDHQMKLRQNEDFAGQQTRQMMQLHNLKIQLDRELADEREARTERLSKQQLYLESESAAQQARFAEQNRTRELEHSEIIAQRDRVRITQKEQVCQMEGNLADKKWNMESLLIKELDAAKGRQYERDRELLKLQQSTLMGRQINRDFGVNSGSVGDEHPAQKRLTFAGDELD</sequence>
<protein>
    <submittedName>
        <fullName evidence="1">Uncharacterized protein</fullName>
    </submittedName>
</protein>
<organism evidence="1">
    <name type="scientific">Ophidiomyces ophidiicola</name>
    <dbReference type="NCBI Taxonomy" id="1387563"/>
    <lineage>
        <taxon>Eukaryota</taxon>
        <taxon>Fungi</taxon>
        <taxon>Dikarya</taxon>
        <taxon>Ascomycota</taxon>
        <taxon>Pezizomycotina</taxon>
        <taxon>Eurotiomycetes</taxon>
        <taxon>Eurotiomycetidae</taxon>
        <taxon>Onygenales</taxon>
        <taxon>Onygenaceae</taxon>
        <taxon>Ophidiomyces</taxon>
    </lineage>
</organism>
<evidence type="ECO:0000313" key="1">
    <source>
        <dbReference type="EMBL" id="KAI2392899.1"/>
    </source>
</evidence>
<accession>A0ACB8V5D2</accession>
<dbReference type="EMBL" id="JALBCA010000004">
    <property type="protein sequence ID" value="KAI2392899.1"/>
    <property type="molecule type" value="Genomic_DNA"/>
</dbReference>
<gene>
    <name evidence="1" type="ORF">LOY88_000364</name>
</gene>
<reference evidence="1" key="1">
    <citation type="journal article" date="2022" name="bioRxiv">
        <title>Population genetic analysis of Ophidiomyces ophidiicola, the causative agent of snake fungal disease, indicates recent introductions to the USA.</title>
        <authorList>
            <person name="Ladner J.T."/>
            <person name="Palmer J.M."/>
            <person name="Ettinger C.L."/>
            <person name="Stajich J.E."/>
            <person name="Farrell T.M."/>
            <person name="Glorioso B.M."/>
            <person name="Lawson B."/>
            <person name="Price S.J."/>
            <person name="Stengle A.G."/>
            <person name="Grear D.A."/>
            <person name="Lorch J.M."/>
        </authorList>
    </citation>
    <scope>NUCLEOTIDE SEQUENCE</scope>
    <source>
        <strain evidence="1">NWHC 24266-5</strain>
    </source>
</reference>
<name>A0ACB8V5D2_9EURO</name>
<comment type="caution">
    <text evidence="1">The sequence shown here is derived from an EMBL/GenBank/DDBJ whole genome shotgun (WGS) entry which is preliminary data.</text>
</comment>